<protein>
    <submittedName>
        <fullName evidence="5">Transcriptional regulator</fullName>
    </submittedName>
</protein>
<dbReference type="InterPro" id="IPR000843">
    <property type="entry name" value="HTH_LacI"/>
</dbReference>
<reference evidence="5" key="2">
    <citation type="submission" date="2020-09" db="EMBL/GenBank/DDBJ databases">
        <authorList>
            <person name="Sun Q."/>
            <person name="Ohkuma M."/>
        </authorList>
    </citation>
    <scope>NUCLEOTIDE SEQUENCE</scope>
    <source>
        <strain evidence="5">JCM 19831</strain>
    </source>
</reference>
<feature type="domain" description="HTH lacI-type" evidence="4">
    <location>
        <begin position="7"/>
        <end position="48"/>
    </location>
</feature>
<dbReference type="PANTHER" id="PTHR30146:SF153">
    <property type="entry name" value="LACTOSE OPERON REPRESSOR"/>
    <property type="match status" value="1"/>
</dbReference>
<dbReference type="CDD" id="cd01392">
    <property type="entry name" value="HTH_LacI"/>
    <property type="match status" value="1"/>
</dbReference>
<gene>
    <name evidence="5" type="ORF">GCM10007977_083450</name>
</gene>
<dbReference type="InterPro" id="IPR010982">
    <property type="entry name" value="Lambda_DNA-bd_dom_sf"/>
</dbReference>
<sequence>MTDRRRVTVRDIASATGLSIATVSRALNGHATVTEATRTVVNEAAERLRTGSHSFRGTVFVRCPYILTDYFGLIVSSIAETLSLHGRQLVLTAGEAAQRTPLLADLSGRQGVAGVIVILPPEPGSALLELQGRGVPFVVVDPRTTLPRDIVSVSAAHFAGARALTGHLVGLGHRRIGVIGGPTEWLVSDARLAGHNAALADVGVLPSPSLLRTVEPTTSQGYVAASSLLDLPTRPTALVCFNDKVAVGALRAALERGLRVPADLSVTGFDDLDLAQATGLTTVRQPLQEMGRMAVTLLIRLLDRHELDALHVELATELVVRTSTAPPPSDHPVTRSG</sequence>
<dbReference type="PROSITE" id="PS50932">
    <property type="entry name" value="HTH_LACI_2"/>
    <property type="match status" value="1"/>
</dbReference>
<comment type="caution">
    <text evidence="5">The sequence shown here is derived from an EMBL/GenBank/DDBJ whole genome shotgun (WGS) entry which is preliminary data.</text>
</comment>
<proteinExistence type="predicted"/>
<evidence type="ECO:0000256" key="2">
    <source>
        <dbReference type="ARBA" id="ARBA00023125"/>
    </source>
</evidence>
<dbReference type="SUPFAM" id="SSF47413">
    <property type="entry name" value="lambda repressor-like DNA-binding domains"/>
    <property type="match status" value="1"/>
</dbReference>
<dbReference type="RefSeq" id="WP_190255598.1">
    <property type="nucleotide sequence ID" value="NZ_BMPI01000058.1"/>
</dbReference>
<dbReference type="SUPFAM" id="SSF53822">
    <property type="entry name" value="Periplasmic binding protein-like I"/>
    <property type="match status" value="1"/>
</dbReference>
<evidence type="ECO:0000313" key="6">
    <source>
        <dbReference type="Proteomes" id="UP000642070"/>
    </source>
</evidence>
<evidence type="ECO:0000256" key="1">
    <source>
        <dbReference type="ARBA" id="ARBA00023015"/>
    </source>
</evidence>
<dbReference type="Proteomes" id="UP000642070">
    <property type="component" value="Unassembled WGS sequence"/>
</dbReference>
<name>A0A917X581_9ACTN</name>
<evidence type="ECO:0000259" key="4">
    <source>
        <dbReference type="PROSITE" id="PS50932"/>
    </source>
</evidence>
<evidence type="ECO:0000313" key="5">
    <source>
        <dbReference type="EMBL" id="GGM69055.1"/>
    </source>
</evidence>
<dbReference type="GO" id="GO:0000976">
    <property type="term" value="F:transcription cis-regulatory region binding"/>
    <property type="evidence" value="ECO:0007669"/>
    <property type="project" value="TreeGrafter"/>
</dbReference>
<keyword evidence="2" id="KW-0238">DNA-binding</keyword>
<dbReference type="Pfam" id="PF00356">
    <property type="entry name" value="LacI"/>
    <property type="match status" value="1"/>
</dbReference>
<keyword evidence="1" id="KW-0805">Transcription regulation</keyword>
<dbReference type="GO" id="GO:0003700">
    <property type="term" value="F:DNA-binding transcription factor activity"/>
    <property type="evidence" value="ECO:0007669"/>
    <property type="project" value="TreeGrafter"/>
</dbReference>
<dbReference type="PANTHER" id="PTHR30146">
    <property type="entry name" value="LACI-RELATED TRANSCRIPTIONAL REPRESSOR"/>
    <property type="match status" value="1"/>
</dbReference>
<dbReference type="EMBL" id="BMPI01000058">
    <property type="protein sequence ID" value="GGM69055.1"/>
    <property type="molecule type" value="Genomic_DNA"/>
</dbReference>
<keyword evidence="3" id="KW-0804">Transcription</keyword>
<dbReference type="SMART" id="SM00354">
    <property type="entry name" value="HTH_LACI"/>
    <property type="match status" value="1"/>
</dbReference>
<dbReference type="Gene3D" id="3.40.50.2300">
    <property type="match status" value="2"/>
</dbReference>
<organism evidence="5 6">
    <name type="scientific">Dactylosporangium sucinum</name>
    <dbReference type="NCBI Taxonomy" id="1424081"/>
    <lineage>
        <taxon>Bacteria</taxon>
        <taxon>Bacillati</taxon>
        <taxon>Actinomycetota</taxon>
        <taxon>Actinomycetes</taxon>
        <taxon>Micromonosporales</taxon>
        <taxon>Micromonosporaceae</taxon>
        <taxon>Dactylosporangium</taxon>
    </lineage>
</organism>
<keyword evidence="6" id="KW-1185">Reference proteome</keyword>
<accession>A0A917X581</accession>
<dbReference type="AlphaFoldDB" id="A0A917X581"/>
<dbReference type="Pfam" id="PF13377">
    <property type="entry name" value="Peripla_BP_3"/>
    <property type="match status" value="1"/>
</dbReference>
<dbReference type="InterPro" id="IPR028082">
    <property type="entry name" value="Peripla_BP_I"/>
</dbReference>
<reference evidence="5" key="1">
    <citation type="journal article" date="2014" name="Int. J. Syst. Evol. Microbiol.">
        <title>Complete genome sequence of Corynebacterium casei LMG S-19264T (=DSM 44701T), isolated from a smear-ripened cheese.</title>
        <authorList>
            <consortium name="US DOE Joint Genome Institute (JGI-PGF)"/>
            <person name="Walter F."/>
            <person name="Albersmeier A."/>
            <person name="Kalinowski J."/>
            <person name="Ruckert C."/>
        </authorList>
    </citation>
    <scope>NUCLEOTIDE SEQUENCE</scope>
    <source>
        <strain evidence="5">JCM 19831</strain>
    </source>
</reference>
<evidence type="ECO:0000256" key="3">
    <source>
        <dbReference type="ARBA" id="ARBA00023163"/>
    </source>
</evidence>
<dbReference type="Gene3D" id="1.10.260.40">
    <property type="entry name" value="lambda repressor-like DNA-binding domains"/>
    <property type="match status" value="1"/>
</dbReference>
<dbReference type="InterPro" id="IPR046335">
    <property type="entry name" value="LacI/GalR-like_sensor"/>
</dbReference>